<dbReference type="InterPro" id="IPR030456">
    <property type="entry name" value="TF_fork_head_CS_2"/>
</dbReference>
<gene>
    <name evidence="8" type="primary">LOC120325204</name>
</gene>
<dbReference type="GO" id="GO:0000978">
    <property type="term" value="F:RNA polymerase II cis-regulatory region sequence-specific DNA binding"/>
    <property type="evidence" value="ECO:0007669"/>
    <property type="project" value="TreeGrafter"/>
</dbReference>
<accession>A0A7R5L7J2</accession>
<dbReference type="AlphaFoldDB" id="A0A7R5L7J2"/>
<dbReference type="InterPro" id="IPR001766">
    <property type="entry name" value="Fork_head_dom"/>
</dbReference>
<dbReference type="SUPFAM" id="SSF46785">
    <property type="entry name" value="Winged helix' DNA-binding domain"/>
    <property type="match status" value="1"/>
</dbReference>
<dbReference type="InParanoid" id="A0A7R5L7J2"/>
<dbReference type="InterPro" id="IPR050211">
    <property type="entry name" value="FOX_domain-containing"/>
</dbReference>
<evidence type="ECO:0000313" key="7">
    <source>
        <dbReference type="Proteomes" id="UP000504627"/>
    </source>
</evidence>
<dbReference type="GO" id="GO:0005634">
    <property type="term" value="C:nucleus"/>
    <property type="evidence" value="ECO:0007669"/>
    <property type="project" value="UniProtKB-SubCell"/>
</dbReference>
<dbReference type="Proteomes" id="UP000504627">
    <property type="component" value="Unplaced"/>
</dbReference>
<evidence type="ECO:0000256" key="1">
    <source>
        <dbReference type="ARBA" id="ARBA00004123"/>
    </source>
</evidence>
<feature type="domain" description="Fork-head" evidence="6">
    <location>
        <begin position="11"/>
        <end position="102"/>
    </location>
</feature>
<dbReference type="SMART" id="SM00339">
    <property type="entry name" value="FH"/>
    <property type="match status" value="1"/>
</dbReference>
<sequence length="175" mass="19268">MSGTDPGEPEKPPYTYVALITMAIRASPEQRLPLSGIYAFIAEHFPYYRGCSPGWQNSIRHNLSLNSCFRRLPRRGSRGGDWVLDPAFHDMFPEGDYRGRRRRFRRPPPVAVSPVPAGCSHGPWAALALPCGCLCPELPGWAPAGLLGPPQGFPAWPLDAGMPRELGARMSPSFK</sequence>
<dbReference type="RefSeq" id="XP_039246830.1">
    <property type="nucleotide sequence ID" value="XM_039390896.1"/>
</dbReference>
<dbReference type="GO" id="GO:0009653">
    <property type="term" value="P:anatomical structure morphogenesis"/>
    <property type="evidence" value="ECO:0007669"/>
    <property type="project" value="TreeGrafter"/>
</dbReference>
<evidence type="ECO:0000256" key="4">
    <source>
        <dbReference type="ARBA" id="ARBA00034868"/>
    </source>
</evidence>
<keyword evidence="2 5" id="KW-0238">DNA-binding</keyword>
<organism evidence="7 8">
    <name type="scientific">Pipra filicauda</name>
    <name type="common">Wire-tailed manakin</name>
    <dbReference type="NCBI Taxonomy" id="649802"/>
    <lineage>
        <taxon>Eukaryota</taxon>
        <taxon>Metazoa</taxon>
        <taxon>Chordata</taxon>
        <taxon>Craniata</taxon>
        <taxon>Vertebrata</taxon>
        <taxon>Euteleostomi</taxon>
        <taxon>Archelosauria</taxon>
        <taxon>Archosauria</taxon>
        <taxon>Dinosauria</taxon>
        <taxon>Saurischia</taxon>
        <taxon>Theropoda</taxon>
        <taxon>Coelurosauria</taxon>
        <taxon>Aves</taxon>
        <taxon>Neognathae</taxon>
        <taxon>Neoaves</taxon>
        <taxon>Telluraves</taxon>
        <taxon>Australaves</taxon>
        <taxon>Passeriformes</taxon>
        <taxon>Pipridae</taxon>
        <taxon>Pipra</taxon>
    </lineage>
</organism>
<keyword evidence="7" id="KW-1185">Reference proteome</keyword>
<feature type="DNA-binding region" description="Fork-head" evidence="5">
    <location>
        <begin position="11"/>
        <end position="102"/>
    </location>
</feature>
<keyword evidence="3 5" id="KW-0539">Nucleus</keyword>
<proteinExistence type="predicted"/>
<evidence type="ECO:0000256" key="2">
    <source>
        <dbReference type="ARBA" id="ARBA00023125"/>
    </source>
</evidence>
<dbReference type="Gene3D" id="1.10.10.10">
    <property type="entry name" value="Winged helix-like DNA-binding domain superfamily/Winged helix DNA-binding domain"/>
    <property type="match status" value="1"/>
</dbReference>
<evidence type="ECO:0000256" key="5">
    <source>
        <dbReference type="PROSITE-ProRule" id="PRU00089"/>
    </source>
</evidence>
<dbReference type="PANTHER" id="PTHR11829:SF411">
    <property type="entry name" value="FORKHEAD BOX PROTEIN L2"/>
    <property type="match status" value="1"/>
</dbReference>
<dbReference type="GO" id="GO:0000981">
    <property type="term" value="F:DNA-binding transcription factor activity, RNA polymerase II-specific"/>
    <property type="evidence" value="ECO:0007669"/>
    <property type="project" value="TreeGrafter"/>
</dbReference>
<dbReference type="PROSITE" id="PS50039">
    <property type="entry name" value="FORK_HEAD_3"/>
    <property type="match status" value="1"/>
</dbReference>
<evidence type="ECO:0000313" key="8">
    <source>
        <dbReference type="RefSeq" id="XP_039246830.1"/>
    </source>
</evidence>
<dbReference type="PROSITE" id="PS00658">
    <property type="entry name" value="FORK_HEAD_2"/>
    <property type="match status" value="1"/>
</dbReference>
<reference evidence="8" key="1">
    <citation type="submission" date="2025-08" db="UniProtKB">
        <authorList>
            <consortium name="RefSeq"/>
        </authorList>
    </citation>
    <scope>IDENTIFICATION</scope>
    <source>
        <tissue evidence="8">Muscle</tissue>
    </source>
</reference>
<dbReference type="PANTHER" id="PTHR11829">
    <property type="entry name" value="FORKHEAD BOX PROTEIN"/>
    <property type="match status" value="1"/>
</dbReference>
<protein>
    <recommendedName>
        <fullName evidence="4">Forkhead box protein G1</fullName>
    </recommendedName>
</protein>
<dbReference type="InterPro" id="IPR036388">
    <property type="entry name" value="WH-like_DNA-bd_sf"/>
</dbReference>
<evidence type="ECO:0000259" key="6">
    <source>
        <dbReference type="PROSITE" id="PS50039"/>
    </source>
</evidence>
<dbReference type="InterPro" id="IPR036390">
    <property type="entry name" value="WH_DNA-bd_sf"/>
</dbReference>
<dbReference type="GO" id="GO:0030154">
    <property type="term" value="P:cell differentiation"/>
    <property type="evidence" value="ECO:0007669"/>
    <property type="project" value="TreeGrafter"/>
</dbReference>
<dbReference type="Pfam" id="PF00250">
    <property type="entry name" value="Forkhead"/>
    <property type="match status" value="1"/>
</dbReference>
<dbReference type="FunFam" id="1.10.10.10:FF:000135">
    <property type="entry name" value="forkhead box protein G1"/>
    <property type="match status" value="1"/>
</dbReference>
<evidence type="ECO:0000256" key="3">
    <source>
        <dbReference type="ARBA" id="ARBA00023242"/>
    </source>
</evidence>
<name>A0A7R5L7J2_9PASS</name>
<dbReference type="GeneID" id="120325204"/>
<dbReference type="PRINTS" id="PR00053">
    <property type="entry name" value="FORKHEAD"/>
</dbReference>
<comment type="subcellular location">
    <subcellularLocation>
        <location evidence="1 5">Nucleus</location>
    </subcellularLocation>
</comment>